<feature type="domain" description="Bacterial repeat" evidence="2">
    <location>
        <begin position="54"/>
        <end position="115"/>
    </location>
</feature>
<protein>
    <recommendedName>
        <fullName evidence="2">Bacterial repeat domain-containing protein</fullName>
    </recommendedName>
</protein>
<evidence type="ECO:0000313" key="4">
    <source>
        <dbReference type="Proteomes" id="UP000019151"/>
    </source>
</evidence>
<proteinExistence type="predicted"/>
<dbReference type="eggNOG" id="COG3055">
    <property type="taxonomic scope" value="Bacteria"/>
</dbReference>
<dbReference type="InParanoid" id="W0RES7"/>
<feature type="chain" id="PRO_5004794028" description="Bacterial repeat domain-containing protein" evidence="1">
    <location>
        <begin position="21"/>
        <end position="461"/>
    </location>
</feature>
<feature type="domain" description="Bacterial repeat" evidence="2">
    <location>
        <begin position="329"/>
        <end position="387"/>
    </location>
</feature>
<dbReference type="AlphaFoldDB" id="W0RES7"/>
<dbReference type="OrthoDB" id="9764969at2"/>
<dbReference type="STRING" id="861299.J421_1293"/>
<evidence type="ECO:0000256" key="1">
    <source>
        <dbReference type="SAM" id="SignalP"/>
    </source>
</evidence>
<feature type="signal peptide" evidence="1">
    <location>
        <begin position="1"/>
        <end position="20"/>
    </location>
</feature>
<feature type="domain" description="Bacterial repeat" evidence="2">
    <location>
        <begin position="238"/>
        <end position="298"/>
    </location>
</feature>
<evidence type="ECO:0000313" key="3">
    <source>
        <dbReference type="EMBL" id="AHG88830.1"/>
    </source>
</evidence>
<dbReference type="Proteomes" id="UP000019151">
    <property type="component" value="Chromosome"/>
</dbReference>
<dbReference type="HOGENOM" id="CLU_592842_0_0_0"/>
<dbReference type="PATRIC" id="fig|861299.3.peg.1313"/>
<evidence type="ECO:0000259" key="2">
    <source>
        <dbReference type="Pfam" id="PF18998"/>
    </source>
</evidence>
<dbReference type="InterPro" id="IPR044060">
    <property type="entry name" value="Bacterial_rp_domain"/>
</dbReference>
<dbReference type="RefSeq" id="WP_158508667.1">
    <property type="nucleotide sequence ID" value="NZ_CP007128.1"/>
</dbReference>
<keyword evidence="4" id="KW-1185">Reference proteome</keyword>
<keyword evidence="1" id="KW-0732">Signal</keyword>
<name>W0RES7_9BACT</name>
<dbReference type="KEGG" id="gba:J421_1293"/>
<dbReference type="Pfam" id="PF18998">
    <property type="entry name" value="Flg_new_2"/>
    <property type="match status" value="4"/>
</dbReference>
<feature type="domain" description="Bacterial repeat" evidence="2">
    <location>
        <begin position="145"/>
        <end position="205"/>
    </location>
</feature>
<sequence>MALLSFALLAVLGAAPAAQAAPSRLAVTVTVTGAGAGTGTIASNPSGIDCRISAGTATGTCSASFAEGTVVTLIPTGSASGSFTGWSGGCSGNANCTLTLPTTPGSVSVVATFAASTNAAVAVAGAGTGSGRVTSVPAGIDCTVTNGVASGACNILFPLGGPVTLTAAAASGSAFGGWAGACSGAATCQIQLTANASVTATFNRATGGTTSTLTVTGAGTGSGTVASVPSGISCTIAAGVASGTCSASFAAGSVVTLVPTGSASGSFTGWSGACVGTANCVVTMPAAGGTATVSATFVLSTNAAIVVAGAGNGGGRVTSAPAGIDCGVTNGAASGACNILFPLGATVTLTATAQPGSGFAGWSGACTGTAPCQIRLAAAANVTATFAVLPNVTAAVNDLFDGRSLTAAERSVLDALGNADGTFNLGDVLSLLDRTGQRLSVRTLERLLALPPSPPSARRTP</sequence>
<organism evidence="3 4">
    <name type="scientific">Gemmatirosa kalamazoonensis</name>
    <dbReference type="NCBI Taxonomy" id="861299"/>
    <lineage>
        <taxon>Bacteria</taxon>
        <taxon>Pseudomonadati</taxon>
        <taxon>Gemmatimonadota</taxon>
        <taxon>Gemmatimonadia</taxon>
        <taxon>Gemmatimonadales</taxon>
        <taxon>Gemmatimonadaceae</taxon>
        <taxon>Gemmatirosa</taxon>
    </lineage>
</organism>
<accession>W0RES7</accession>
<reference evidence="3 4" key="1">
    <citation type="journal article" date="2014" name="Genome Announc.">
        <title>Genome Sequence and Methylome of Soil Bacterium Gemmatirosa kalamazoonensis KBS708T, a Member of the Rarely Cultivated Gemmatimonadetes Phylum.</title>
        <authorList>
            <person name="Debruyn J.M."/>
            <person name="Radosevich M."/>
            <person name="Wommack K.E."/>
            <person name="Polson S.W."/>
            <person name="Hauser L.J."/>
            <person name="Fawaz M.N."/>
            <person name="Korlach J."/>
            <person name="Tsai Y.C."/>
        </authorList>
    </citation>
    <scope>NUCLEOTIDE SEQUENCE [LARGE SCALE GENOMIC DNA]</scope>
    <source>
        <strain evidence="3 4">KBS708</strain>
    </source>
</reference>
<dbReference type="EMBL" id="CP007128">
    <property type="protein sequence ID" value="AHG88830.1"/>
    <property type="molecule type" value="Genomic_DNA"/>
</dbReference>
<gene>
    <name evidence="3" type="ORF">J421_1293</name>
</gene>